<sequence length="56" mass="6212">MSGGDALPWAGLVRPTTRIPDVPTLAGRYAAEAERETSPRNLRGYLRRNETRGAMR</sequence>
<proteinExistence type="predicted"/>
<protein>
    <submittedName>
        <fullName evidence="2">Uncharacterized protein</fullName>
    </submittedName>
</protein>
<dbReference type="AlphaFoldDB" id="A0A238ZHB2"/>
<dbReference type="RefSeq" id="WP_176440036.1">
    <property type="nucleotide sequence ID" value="NZ_FZNW01000021.1"/>
</dbReference>
<evidence type="ECO:0000256" key="1">
    <source>
        <dbReference type="SAM" id="MobiDB-lite"/>
    </source>
</evidence>
<feature type="compositionally biased region" description="Basic and acidic residues" evidence="1">
    <location>
        <begin position="47"/>
        <end position="56"/>
    </location>
</feature>
<accession>A0A238ZHB2</accession>
<name>A0A238ZHB2_9PSEU</name>
<evidence type="ECO:0000313" key="3">
    <source>
        <dbReference type="Proteomes" id="UP000198348"/>
    </source>
</evidence>
<dbReference type="Proteomes" id="UP000198348">
    <property type="component" value="Unassembled WGS sequence"/>
</dbReference>
<organism evidence="2 3">
    <name type="scientific">Haloechinothrix alba</name>
    <dbReference type="NCBI Taxonomy" id="664784"/>
    <lineage>
        <taxon>Bacteria</taxon>
        <taxon>Bacillati</taxon>
        <taxon>Actinomycetota</taxon>
        <taxon>Actinomycetes</taxon>
        <taxon>Pseudonocardiales</taxon>
        <taxon>Pseudonocardiaceae</taxon>
        <taxon>Haloechinothrix</taxon>
    </lineage>
</organism>
<reference evidence="2 3" key="1">
    <citation type="submission" date="2017-06" db="EMBL/GenBank/DDBJ databases">
        <authorList>
            <person name="Kim H.J."/>
            <person name="Triplett B.A."/>
        </authorList>
    </citation>
    <scope>NUCLEOTIDE SEQUENCE [LARGE SCALE GENOMIC DNA]</scope>
    <source>
        <strain evidence="2 3">DSM 45207</strain>
    </source>
</reference>
<gene>
    <name evidence="2" type="ORF">SAMN06265360_12129</name>
</gene>
<feature type="region of interest" description="Disordered" evidence="1">
    <location>
        <begin position="30"/>
        <end position="56"/>
    </location>
</feature>
<keyword evidence="3" id="KW-1185">Reference proteome</keyword>
<evidence type="ECO:0000313" key="2">
    <source>
        <dbReference type="EMBL" id="SNR82054.1"/>
    </source>
</evidence>
<dbReference type="EMBL" id="FZNW01000021">
    <property type="protein sequence ID" value="SNR82054.1"/>
    <property type="molecule type" value="Genomic_DNA"/>
</dbReference>